<evidence type="ECO:0000313" key="2">
    <source>
        <dbReference type="Proteomes" id="UP000199034"/>
    </source>
</evidence>
<dbReference type="EMBL" id="FMZM01000018">
    <property type="protein sequence ID" value="SDE26518.1"/>
    <property type="molecule type" value="Genomic_DNA"/>
</dbReference>
<dbReference type="RefSeq" id="WP_090860899.1">
    <property type="nucleotide sequence ID" value="NZ_FMZM01000018.1"/>
</dbReference>
<sequence length="155" mass="17320">MTSVEDRVRLLEEQLTELRDVRAIEELAARYHSLCDGGWAGDSHPDLDALVALWVPDGVYDINAARPPCRGHDEIRAQFLRLRSSMPWILHTLMNPEVEVRGDTATARFKAVAYYRRGGGSHVVVGSYDGAFARTPDGWRFTSWVADLAHGDVLS</sequence>
<dbReference type="AlphaFoldDB" id="A0A1G7BHA3"/>
<dbReference type="SUPFAM" id="SSF54427">
    <property type="entry name" value="NTF2-like"/>
    <property type="match status" value="1"/>
</dbReference>
<proteinExistence type="predicted"/>
<dbReference type="Proteomes" id="UP000199034">
    <property type="component" value="Unassembled WGS sequence"/>
</dbReference>
<protein>
    <submittedName>
        <fullName evidence="1">SnoaL-like domain-containing protein</fullName>
    </submittedName>
</protein>
<dbReference type="Pfam" id="PF13577">
    <property type="entry name" value="SnoaL_4"/>
    <property type="match status" value="1"/>
</dbReference>
<reference evidence="1 2" key="1">
    <citation type="submission" date="2016-10" db="EMBL/GenBank/DDBJ databases">
        <authorList>
            <person name="de Groot N.N."/>
        </authorList>
    </citation>
    <scope>NUCLEOTIDE SEQUENCE [LARGE SCALE GENOMIC DNA]</scope>
    <source>
        <strain evidence="1 2">CGMCC 4.6858</strain>
    </source>
</reference>
<name>A0A1G7BHA3_9ACTN</name>
<keyword evidence="2" id="KW-1185">Reference proteome</keyword>
<dbReference type="STRING" id="1045774.SAMN05421872_11819"/>
<accession>A0A1G7BHA3</accession>
<dbReference type="OrthoDB" id="981191at2"/>
<evidence type="ECO:0000313" key="1">
    <source>
        <dbReference type="EMBL" id="SDE26518.1"/>
    </source>
</evidence>
<gene>
    <name evidence="1" type="ORF">SAMN05421872_11819</name>
</gene>
<dbReference type="Gene3D" id="3.10.450.50">
    <property type="match status" value="1"/>
</dbReference>
<organism evidence="1 2">
    <name type="scientific">Nocardioides lianchengensis</name>
    <dbReference type="NCBI Taxonomy" id="1045774"/>
    <lineage>
        <taxon>Bacteria</taxon>
        <taxon>Bacillati</taxon>
        <taxon>Actinomycetota</taxon>
        <taxon>Actinomycetes</taxon>
        <taxon>Propionibacteriales</taxon>
        <taxon>Nocardioidaceae</taxon>
        <taxon>Nocardioides</taxon>
    </lineage>
</organism>
<dbReference type="CDD" id="cd00531">
    <property type="entry name" value="NTF2_like"/>
    <property type="match status" value="1"/>
</dbReference>
<dbReference type="InterPro" id="IPR032710">
    <property type="entry name" value="NTF2-like_dom_sf"/>
</dbReference>
<dbReference type="InterPro" id="IPR037401">
    <property type="entry name" value="SnoaL-like"/>
</dbReference>